<feature type="region of interest" description="Disordered" evidence="1">
    <location>
        <begin position="175"/>
        <end position="261"/>
    </location>
</feature>
<organism evidence="2">
    <name type="scientific">Hanusia phi</name>
    <dbReference type="NCBI Taxonomy" id="3032"/>
    <lineage>
        <taxon>Eukaryota</taxon>
        <taxon>Cryptophyceae</taxon>
        <taxon>Pyrenomonadales</taxon>
        <taxon>Geminigeraceae</taxon>
        <taxon>Hanusia</taxon>
    </lineage>
</organism>
<gene>
    <name evidence="2" type="ORF">HPHI1048_LOCUS24952</name>
</gene>
<name>A0A7S0I4N3_9CRYP</name>
<protein>
    <submittedName>
        <fullName evidence="2">Uncharacterized protein</fullName>
    </submittedName>
</protein>
<evidence type="ECO:0000313" key="2">
    <source>
        <dbReference type="EMBL" id="CAD8510790.1"/>
    </source>
</evidence>
<proteinExistence type="predicted"/>
<sequence length="261" mass="29626">MMRSNFSRAEKDKQLKAMIEKNLDDEESQLSSIFKSNGINLGRKNIDFLSKLPKNRSTSETNLSKLANVTSLVLNGGKNGKFKIQLNLGNGSKVDVGKLRDVLPSILQSLPLPLQPLARQLQKDVKKHQKELKVLEGPKRKMSKVDSRPDPVDIFRGMMQNSPSPMMANHPFFSRMGGLFPSRGRNPDERSGSEPFNPFSRIQKRRGDEDDDDDEHDDDMRPSRISLPFQTGRSPFRDRSTPMFPAFPGRLRTPFQDDNDD</sequence>
<dbReference type="AlphaFoldDB" id="A0A7S0I4N3"/>
<accession>A0A7S0I4N3</accession>
<reference evidence="2" key="1">
    <citation type="submission" date="2021-01" db="EMBL/GenBank/DDBJ databases">
        <authorList>
            <person name="Corre E."/>
            <person name="Pelletier E."/>
            <person name="Niang G."/>
            <person name="Scheremetjew M."/>
            <person name="Finn R."/>
            <person name="Kale V."/>
            <person name="Holt S."/>
            <person name="Cochrane G."/>
            <person name="Meng A."/>
            <person name="Brown T."/>
            <person name="Cohen L."/>
        </authorList>
    </citation>
    <scope>NUCLEOTIDE SEQUENCE</scope>
    <source>
        <strain evidence="2">CCMP325</strain>
    </source>
</reference>
<dbReference type="EMBL" id="HBEO01036811">
    <property type="protein sequence ID" value="CAD8510790.1"/>
    <property type="molecule type" value="Transcribed_RNA"/>
</dbReference>
<evidence type="ECO:0000256" key="1">
    <source>
        <dbReference type="SAM" id="MobiDB-lite"/>
    </source>
</evidence>